<feature type="region of interest" description="Disordered" evidence="3">
    <location>
        <begin position="1"/>
        <end position="24"/>
    </location>
</feature>
<dbReference type="InterPro" id="IPR036987">
    <property type="entry name" value="SRA-YDG_sf"/>
</dbReference>
<proteinExistence type="predicted"/>
<dbReference type="Pfam" id="PF02182">
    <property type="entry name" value="SAD_SRA"/>
    <property type="match status" value="2"/>
</dbReference>
<evidence type="ECO:0000313" key="6">
    <source>
        <dbReference type="Proteomes" id="UP000664534"/>
    </source>
</evidence>
<dbReference type="AlphaFoldDB" id="A0A8H3FA28"/>
<dbReference type="EMBL" id="CAJPDT010000028">
    <property type="protein sequence ID" value="CAF9921507.1"/>
    <property type="molecule type" value="Genomic_DNA"/>
</dbReference>
<name>A0A8H3FA28_9LECA</name>
<feature type="domain" description="YDG" evidence="4">
    <location>
        <begin position="272"/>
        <end position="430"/>
    </location>
</feature>
<evidence type="ECO:0000256" key="1">
    <source>
        <dbReference type="ARBA" id="ARBA00023242"/>
    </source>
</evidence>
<dbReference type="Proteomes" id="UP000664534">
    <property type="component" value="Unassembled WGS sequence"/>
</dbReference>
<dbReference type="OrthoDB" id="2270193at2759"/>
<comment type="subcellular location">
    <subcellularLocation>
        <location evidence="2">Nucleus</location>
    </subcellularLocation>
</comment>
<evidence type="ECO:0000256" key="2">
    <source>
        <dbReference type="PROSITE-ProRule" id="PRU00358"/>
    </source>
</evidence>
<dbReference type="GO" id="GO:0061630">
    <property type="term" value="F:ubiquitin protein ligase activity"/>
    <property type="evidence" value="ECO:0007669"/>
    <property type="project" value="TreeGrafter"/>
</dbReference>
<dbReference type="GO" id="GO:0044027">
    <property type="term" value="P:negative regulation of gene expression via chromosomal CpG island methylation"/>
    <property type="evidence" value="ECO:0007669"/>
    <property type="project" value="TreeGrafter"/>
</dbReference>
<dbReference type="SUPFAM" id="SSF88697">
    <property type="entry name" value="PUA domain-like"/>
    <property type="match status" value="1"/>
</dbReference>
<dbReference type="Gene3D" id="2.30.280.10">
    <property type="entry name" value="SRA-YDG"/>
    <property type="match status" value="1"/>
</dbReference>
<feature type="region of interest" description="Disordered" evidence="3">
    <location>
        <begin position="198"/>
        <end position="231"/>
    </location>
</feature>
<dbReference type="InterPro" id="IPR003105">
    <property type="entry name" value="SRA_YDG"/>
</dbReference>
<sequence>MDQAEKMGLMPTDAAASNEHKDTKLAAARTPVVDTMAEVEELGLMPTEATACDEHKHTEPDAARTPVVDTVAEAEKMDLEPIDLPNEPEKILTFPFDLRSPTMRPDRLIAKTTVQMVRDKRQLTTKEYQTIGNILKALSSIAIFTTENVKLLEIDWVVSCILGENPRVRGPYEFPESFQKVVLGIQARLEDEVSVVEVANETPPTSTSPPPGTTGKKRKRRNSTLARSTTRELPDIQSVSYRGLMRGIVISDEGNASYKLADRSTRVPANVFGHNGLQVGDWWPKWICALRDGAHGRTQGGIYSRLGVGAFSIVVSGKSHCFLTLPITVLIKLAGLYDDLDQDYGNTLYYSGNKSHDNEDPDQPCMTSAIKALQQSRADRRPIRVLRTSGGKARHCPAKGLRYDGLYRIVDNELAKNRKGGAYIRFQLVRDTNQPNIDLSRPSQEEREIFDRLKSSI</sequence>
<dbReference type="PROSITE" id="PS51015">
    <property type="entry name" value="YDG"/>
    <property type="match status" value="1"/>
</dbReference>
<dbReference type="GO" id="GO:0005634">
    <property type="term" value="C:nucleus"/>
    <property type="evidence" value="ECO:0007669"/>
    <property type="project" value="UniProtKB-SubCell"/>
</dbReference>
<evidence type="ECO:0000313" key="5">
    <source>
        <dbReference type="EMBL" id="CAF9921507.1"/>
    </source>
</evidence>
<reference evidence="5" key="1">
    <citation type="submission" date="2021-03" db="EMBL/GenBank/DDBJ databases">
        <authorList>
            <person name="Tagirdzhanova G."/>
        </authorList>
    </citation>
    <scope>NUCLEOTIDE SEQUENCE</scope>
</reference>
<dbReference type="SMART" id="SM00466">
    <property type="entry name" value="SRA"/>
    <property type="match status" value="1"/>
</dbReference>
<evidence type="ECO:0000256" key="3">
    <source>
        <dbReference type="SAM" id="MobiDB-lite"/>
    </source>
</evidence>
<dbReference type="PANTHER" id="PTHR14140:SF27">
    <property type="entry name" value="OS04G0289800 PROTEIN"/>
    <property type="match status" value="1"/>
</dbReference>
<accession>A0A8H3FA28</accession>
<dbReference type="InterPro" id="IPR045134">
    <property type="entry name" value="UHRF1/2-like"/>
</dbReference>
<dbReference type="PANTHER" id="PTHR14140">
    <property type="entry name" value="E3 UBIQUITIN-PROTEIN LIGASE UHRF-RELATED"/>
    <property type="match status" value="1"/>
</dbReference>
<organism evidence="5 6">
    <name type="scientific">Imshaugia aleurites</name>
    <dbReference type="NCBI Taxonomy" id="172621"/>
    <lineage>
        <taxon>Eukaryota</taxon>
        <taxon>Fungi</taxon>
        <taxon>Dikarya</taxon>
        <taxon>Ascomycota</taxon>
        <taxon>Pezizomycotina</taxon>
        <taxon>Lecanoromycetes</taxon>
        <taxon>OSLEUM clade</taxon>
        <taxon>Lecanoromycetidae</taxon>
        <taxon>Lecanorales</taxon>
        <taxon>Lecanorineae</taxon>
        <taxon>Parmeliaceae</taxon>
        <taxon>Imshaugia</taxon>
    </lineage>
</organism>
<keyword evidence="1 2" id="KW-0539">Nucleus</keyword>
<keyword evidence="6" id="KW-1185">Reference proteome</keyword>
<comment type="caution">
    <text evidence="5">The sequence shown here is derived from an EMBL/GenBank/DDBJ whole genome shotgun (WGS) entry which is preliminary data.</text>
</comment>
<gene>
    <name evidence="5" type="ORF">IMSHALPRED_005191</name>
</gene>
<dbReference type="InterPro" id="IPR015947">
    <property type="entry name" value="PUA-like_sf"/>
</dbReference>
<evidence type="ECO:0000259" key="4">
    <source>
        <dbReference type="PROSITE" id="PS51015"/>
    </source>
</evidence>
<protein>
    <recommendedName>
        <fullName evidence="4">YDG domain-containing protein</fullName>
    </recommendedName>
</protein>
<dbReference type="GO" id="GO:0016567">
    <property type="term" value="P:protein ubiquitination"/>
    <property type="evidence" value="ECO:0007669"/>
    <property type="project" value="TreeGrafter"/>
</dbReference>